<dbReference type="AlphaFoldDB" id="A0A8H5BRU4"/>
<evidence type="ECO:0000256" key="3">
    <source>
        <dbReference type="ARBA" id="ARBA00023163"/>
    </source>
</evidence>
<keyword evidence="1" id="KW-0156">Chromatin regulator</keyword>
<evidence type="ECO:0000256" key="6">
    <source>
        <dbReference type="SAM" id="MobiDB-lite"/>
    </source>
</evidence>
<dbReference type="GO" id="GO:0006325">
    <property type="term" value="P:chromatin organization"/>
    <property type="evidence" value="ECO:0007669"/>
    <property type="project" value="UniProtKB-KW"/>
</dbReference>
<accession>A0A8H5BRU4</accession>
<protein>
    <recommendedName>
        <fullName evidence="7">RFX-type winged-helix domain-containing protein</fullName>
    </recommendedName>
</protein>
<dbReference type="GO" id="GO:0003677">
    <property type="term" value="F:DNA binding"/>
    <property type="evidence" value="ECO:0007669"/>
    <property type="project" value="InterPro"/>
</dbReference>
<evidence type="ECO:0000256" key="1">
    <source>
        <dbReference type="ARBA" id="ARBA00022853"/>
    </source>
</evidence>
<dbReference type="OrthoDB" id="338531at2759"/>
<sequence length="338" mass="38157">MSQQDGEPEVLKLKARLYDSQCENAELGVTINQLGKELTEKKTLLNHAMAHIEKEAGRMYEVQRENTDLREKLELTTKQLTEARILLARAMEHIEKQTENERARLRMSGFSLGHPTTRPGLGPGPGPGVTPAQRQPSPAPAPVAGGSQNRAVPPHDYPGNRLSEPVHGPPRTTLSPTSPRLGHRRSEPIHPPPTHPPPPCPGPSTTPRPPTHPRSPPPNTISPRPGGRQDQIRRMRERPTTLTREVLSELVVKREPQRYHEWLAKMFVHIPDAECPQEDVWNLYRETFATFAPRYPHLAAADVINLIPEVFPQTRNLVIEDPHKRYIVRGLDRRKEVH</sequence>
<dbReference type="PRINTS" id="PR01217">
    <property type="entry name" value="PRICHEXTENSN"/>
</dbReference>
<keyword evidence="4" id="KW-0539">Nucleus</keyword>
<dbReference type="PANTHER" id="PTHR22970:SF14">
    <property type="entry name" value="AT-RICH INTERACTIVE DOMAIN-CONTAINING PROTEIN 2"/>
    <property type="match status" value="1"/>
</dbReference>
<dbReference type="GO" id="GO:0006355">
    <property type="term" value="P:regulation of DNA-templated transcription"/>
    <property type="evidence" value="ECO:0007669"/>
    <property type="project" value="InterPro"/>
</dbReference>
<dbReference type="EMBL" id="JAACJJ010000014">
    <property type="protein sequence ID" value="KAF5327916.1"/>
    <property type="molecule type" value="Genomic_DNA"/>
</dbReference>
<reference evidence="8 9" key="1">
    <citation type="journal article" date="2020" name="ISME J.">
        <title>Uncovering the hidden diversity of litter-decomposition mechanisms in mushroom-forming fungi.</title>
        <authorList>
            <person name="Floudas D."/>
            <person name="Bentzer J."/>
            <person name="Ahren D."/>
            <person name="Johansson T."/>
            <person name="Persson P."/>
            <person name="Tunlid A."/>
        </authorList>
    </citation>
    <scope>NUCLEOTIDE SEQUENCE [LARGE SCALE GENOMIC DNA]</scope>
    <source>
        <strain evidence="8 9">CBS 101986</strain>
    </source>
</reference>
<dbReference type="PANTHER" id="PTHR22970">
    <property type="entry name" value="AT-RICH INTERACTIVE DOMAIN-CONTAINING PROTEIN 2"/>
    <property type="match status" value="1"/>
</dbReference>
<dbReference type="InterPro" id="IPR003150">
    <property type="entry name" value="DNA-bd_RFX"/>
</dbReference>
<dbReference type="Proteomes" id="UP000567179">
    <property type="component" value="Unassembled WGS sequence"/>
</dbReference>
<evidence type="ECO:0000259" key="7">
    <source>
        <dbReference type="PROSITE" id="PS51526"/>
    </source>
</evidence>
<keyword evidence="3" id="KW-0804">Transcription</keyword>
<feature type="domain" description="RFX-type winged-helix" evidence="7">
    <location>
        <begin position="259"/>
        <end position="335"/>
    </location>
</feature>
<feature type="compositionally biased region" description="Low complexity" evidence="6">
    <location>
        <begin position="129"/>
        <end position="147"/>
    </location>
</feature>
<gene>
    <name evidence="8" type="ORF">D9619_004029</name>
</gene>
<comment type="caution">
    <text evidence="8">The sequence shown here is derived from an EMBL/GenBank/DDBJ whole genome shotgun (WGS) entry which is preliminary data.</text>
</comment>
<evidence type="ECO:0000256" key="2">
    <source>
        <dbReference type="ARBA" id="ARBA00023015"/>
    </source>
</evidence>
<keyword evidence="5" id="KW-0175">Coiled coil</keyword>
<feature type="compositionally biased region" description="Low complexity" evidence="6">
    <location>
        <begin position="169"/>
        <end position="180"/>
    </location>
</feature>
<name>A0A8H5BRU4_9AGAR</name>
<keyword evidence="2" id="KW-0805">Transcription regulation</keyword>
<dbReference type="GO" id="GO:0016586">
    <property type="term" value="C:RSC-type complex"/>
    <property type="evidence" value="ECO:0007669"/>
    <property type="project" value="TreeGrafter"/>
</dbReference>
<feature type="compositionally biased region" description="Pro residues" evidence="6">
    <location>
        <begin position="189"/>
        <end position="220"/>
    </location>
</feature>
<feature type="region of interest" description="Disordered" evidence="6">
    <location>
        <begin position="110"/>
        <end position="238"/>
    </location>
</feature>
<evidence type="ECO:0000256" key="5">
    <source>
        <dbReference type="SAM" id="Coils"/>
    </source>
</evidence>
<evidence type="ECO:0000256" key="4">
    <source>
        <dbReference type="ARBA" id="ARBA00023242"/>
    </source>
</evidence>
<dbReference type="InterPro" id="IPR052406">
    <property type="entry name" value="Chromatin_Remodeling_Comp"/>
</dbReference>
<evidence type="ECO:0000313" key="8">
    <source>
        <dbReference type="EMBL" id="KAF5327916.1"/>
    </source>
</evidence>
<keyword evidence="9" id="KW-1185">Reference proteome</keyword>
<dbReference type="PROSITE" id="PS51526">
    <property type="entry name" value="RFX_DBD"/>
    <property type="match status" value="1"/>
</dbReference>
<organism evidence="8 9">
    <name type="scientific">Psilocybe cf. subviscida</name>
    <dbReference type="NCBI Taxonomy" id="2480587"/>
    <lineage>
        <taxon>Eukaryota</taxon>
        <taxon>Fungi</taxon>
        <taxon>Dikarya</taxon>
        <taxon>Basidiomycota</taxon>
        <taxon>Agaricomycotina</taxon>
        <taxon>Agaricomycetes</taxon>
        <taxon>Agaricomycetidae</taxon>
        <taxon>Agaricales</taxon>
        <taxon>Agaricineae</taxon>
        <taxon>Strophariaceae</taxon>
        <taxon>Psilocybe</taxon>
    </lineage>
</organism>
<evidence type="ECO:0000313" key="9">
    <source>
        <dbReference type="Proteomes" id="UP000567179"/>
    </source>
</evidence>
<feature type="coiled-coil region" evidence="5">
    <location>
        <begin position="59"/>
        <end position="100"/>
    </location>
</feature>
<proteinExistence type="predicted"/>